<reference evidence="1 2" key="1">
    <citation type="journal article" date="2009" name="Genome Res.">
        <title>Whole genome sequence of Desulfovibrio magneticus strain RS-1 revealed common gene clusters in magnetotactic bacteria.</title>
        <authorList>
            <person name="Nakazawa H."/>
            <person name="Arakaki A."/>
            <person name="Narita-Yamada S."/>
            <person name="Yashiro I."/>
            <person name="Jinno K."/>
            <person name="Aoki N."/>
            <person name="Tsuruyama A."/>
            <person name="Okamura Y."/>
            <person name="Tanikawa S."/>
            <person name="Fujita N."/>
            <person name="Takeyama H."/>
            <person name="Matsunaga T."/>
        </authorList>
    </citation>
    <scope>NUCLEOTIDE SEQUENCE [LARGE SCALE GENOMIC DNA]</scope>
    <source>
        <strain evidence="2">ATCC 700980 / DSM 13731 / RS-1</strain>
    </source>
</reference>
<keyword evidence="2" id="KW-1185">Reference proteome</keyword>
<dbReference type="KEGG" id="dma:DMR_15030"/>
<evidence type="ECO:0000313" key="1">
    <source>
        <dbReference type="EMBL" id="BAH74994.1"/>
    </source>
</evidence>
<protein>
    <submittedName>
        <fullName evidence="1">Uncharacterized protein</fullName>
    </submittedName>
</protein>
<dbReference type="AlphaFoldDB" id="C4XNL9"/>
<dbReference type="STRING" id="573370.DMR_15030"/>
<sequence>MSLLELFMSKTLLMFGAMGENQELVADLNPAYAKEFWRIIHLISKTFNVRSFDICGSKLVQSVGHGAIIDLDIKSIVGLNFDMKFSADQKKLRTLKTTTGNFDQIIIHDKSKMSYCITDNINLDWLGCVNESSEKWLPEISQMNVMGHPIILNDAKNLKTRFLKCKEVDLLLYDNQLEQVTDSEQIVNLSGLALTMMRGKNPEIILSSKYFLKIADDSNVELTVAKENESYWLITRFSLGLARGTLYELV</sequence>
<accession>C4XNL9</accession>
<dbReference type="HOGENOM" id="CLU_1110032_0_0_7"/>
<proteinExistence type="predicted"/>
<dbReference type="EMBL" id="AP010904">
    <property type="protein sequence ID" value="BAH74994.1"/>
    <property type="molecule type" value="Genomic_DNA"/>
</dbReference>
<evidence type="ECO:0000313" key="2">
    <source>
        <dbReference type="Proteomes" id="UP000009071"/>
    </source>
</evidence>
<name>C4XNL9_SOLM1</name>
<organism evidence="1 2">
    <name type="scientific">Solidesulfovibrio magneticus (strain ATCC 700980 / DSM 13731 / RS-1)</name>
    <name type="common">Desulfovibrio magneticus</name>
    <dbReference type="NCBI Taxonomy" id="573370"/>
    <lineage>
        <taxon>Bacteria</taxon>
        <taxon>Pseudomonadati</taxon>
        <taxon>Thermodesulfobacteriota</taxon>
        <taxon>Desulfovibrionia</taxon>
        <taxon>Desulfovibrionales</taxon>
        <taxon>Desulfovibrionaceae</taxon>
        <taxon>Solidesulfovibrio</taxon>
    </lineage>
</organism>
<dbReference type="Proteomes" id="UP000009071">
    <property type="component" value="Chromosome"/>
</dbReference>
<gene>
    <name evidence="1" type="ordered locus">DMR_15030</name>
</gene>